<reference evidence="1" key="2">
    <citation type="journal article" date="2015" name="Data Brief">
        <title>Shoot transcriptome of the giant reed, Arundo donax.</title>
        <authorList>
            <person name="Barrero R.A."/>
            <person name="Guerrero F.D."/>
            <person name="Moolhuijzen P."/>
            <person name="Goolsby J.A."/>
            <person name="Tidwell J."/>
            <person name="Bellgard S.E."/>
            <person name="Bellgard M.I."/>
        </authorList>
    </citation>
    <scope>NUCLEOTIDE SEQUENCE</scope>
    <source>
        <tissue evidence="1">Shoot tissue taken approximately 20 cm above the soil surface</tissue>
    </source>
</reference>
<proteinExistence type="predicted"/>
<name>A0A0A8ZIN0_ARUDO</name>
<dbReference type="EMBL" id="GBRH01258631">
    <property type="protein sequence ID" value="JAD39264.1"/>
    <property type="molecule type" value="Transcribed_RNA"/>
</dbReference>
<accession>A0A0A8ZIN0</accession>
<dbReference type="AlphaFoldDB" id="A0A0A8ZIN0"/>
<evidence type="ECO:0000313" key="1">
    <source>
        <dbReference type="EMBL" id="JAD39264.1"/>
    </source>
</evidence>
<reference evidence="1" key="1">
    <citation type="submission" date="2014-09" db="EMBL/GenBank/DDBJ databases">
        <authorList>
            <person name="Magalhaes I.L.F."/>
            <person name="Oliveira U."/>
            <person name="Santos F.R."/>
            <person name="Vidigal T.H.D.A."/>
            <person name="Brescovit A.D."/>
            <person name="Santos A.J."/>
        </authorList>
    </citation>
    <scope>NUCLEOTIDE SEQUENCE</scope>
    <source>
        <tissue evidence="1">Shoot tissue taken approximately 20 cm above the soil surface</tissue>
    </source>
</reference>
<protein>
    <submittedName>
        <fullName evidence="1">Uncharacterized protein</fullName>
    </submittedName>
</protein>
<sequence length="66" mass="7697">MVELLSESSFWPNTRLALSRTTGGSIGDWLHWMQTSKYRVFQADSPPICRWSTMVQFLPKLKVSRH</sequence>
<organism evidence="1">
    <name type="scientific">Arundo donax</name>
    <name type="common">Giant reed</name>
    <name type="synonym">Donax arundinaceus</name>
    <dbReference type="NCBI Taxonomy" id="35708"/>
    <lineage>
        <taxon>Eukaryota</taxon>
        <taxon>Viridiplantae</taxon>
        <taxon>Streptophyta</taxon>
        <taxon>Embryophyta</taxon>
        <taxon>Tracheophyta</taxon>
        <taxon>Spermatophyta</taxon>
        <taxon>Magnoliopsida</taxon>
        <taxon>Liliopsida</taxon>
        <taxon>Poales</taxon>
        <taxon>Poaceae</taxon>
        <taxon>PACMAD clade</taxon>
        <taxon>Arundinoideae</taxon>
        <taxon>Arundineae</taxon>
        <taxon>Arundo</taxon>
    </lineage>
</organism>